<feature type="disulfide bond" evidence="5">
    <location>
        <begin position="405"/>
        <end position="413"/>
    </location>
</feature>
<protein>
    <submittedName>
        <fullName evidence="6">Acid phosphatase</fullName>
    </submittedName>
</protein>
<sequence>MVAISKLVNNGLLLVGQQFYRDLATPEQASVESYNVVRYLGGSGPYVQHPGFGISTDIPDKCTLEQVHLMSRHGERFPSLSAGKRFESIMKKVNAYNGTFKGELEFLNDYSYFVEDKDFYEKETTSINSEGTFSGTTDAMKHGLSFRAKYGSLFNVSEETLKVFTANSARVHQTSRYFAEGFMGDEYSAENVDFYILDEGADMGANSMTPSYGCLDYHWDINEDIVATYNESYLNGARERLLEGNEKFNLTTSDVKNLFQWCAYEINVRGSSPVCNLFTNEEYVRYSYFQDLDNYYANSHGNNLSATVSSAWLNATKEFLMEDSPDYRVLLSFTHDNEIETFHAALGLFEPDHDLPTDHIPFPIPYSHVKVTPQGARTITEKYNCGGTSYVRYVINDAVIPIETCQSGPGFSCELSEFESYIEKRLEGISYGSQCGINSTVPSTVSFLWDYAEKNYTAPDGDF</sequence>
<keyword evidence="5" id="KW-1015">Disulfide bond</keyword>
<dbReference type="InterPro" id="IPR000560">
    <property type="entry name" value="His_Pase_clade-2"/>
</dbReference>
<dbReference type="PANTHER" id="PTHR20963:SF18">
    <property type="entry name" value="ACID PHOSPHATASE PHO11-RELATED"/>
    <property type="match status" value="1"/>
</dbReference>
<dbReference type="Pfam" id="PF00328">
    <property type="entry name" value="His_Phos_2"/>
    <property type="match status" value="1"/>
</dbReference>
<dbReference type="InterPro" id="IPR029033">
    <property type="entry name" value="His_PPase_superfam"/>
</dbReference>
<evidence type="ECO:0000313" key="7">
    <source>
        <dbReference type="Proteomes" id="UP000292447"/>
    </source>
</evidence>
<accession>A0A4P6XS31</accession>
<keyword evidence="7" id="KW-1185">Reference proteome</keyword>
<keyword evidence="2" id="KW-0378">Hydrolase</keyword>
<evidence type="ECO:0000256" key="4">
    <source>
        <dbReference type="PIRSR" id="PIRSR000894-1"/>
    </source>
</evidence>
<dbReference type="InterPro" id="IPR033379">
    <property type="entry name" value="Acid_Pase_AS"/>
</dbReference>
<feature type="disulfide bond" evidence="5">
    <location>
        <begin position="262"/>
        <end position="275"/>
    </location>
</feature>
<dbReference type="GO" id="GO:0003993">
    <property type="term" value="F:acid phosphatase activity"/>
    <property type="evidence" value="ECO:0007669"/>
    <property type="project" value="TreeGrafter"/>
</dbReference>
<feature type="disulfide bond" evidence="5">
    <location>
        <begin position="62"/>
        <end position="385"/>
    </location>
</feature>
<dbReference type="PIRSF" id="PIRSF000894">
    <property type="entry name" value="Acid_phosphatase"/>
    <property type="match status" value="1"/>
</dbReference>
<dbReference type="PROSITE" id="PS00778">
    <property type="entry name" value="HIS_ACID_PHOSPHAT_2"/>
    <property type="match status" value="1"/>
</dbReference>
<feature type="active site" description="Proton donor" evidence="4">
    <location>
        <position position="336"/>
    </location>
</feature>
<keyword evidence="3" id="KW-0325">Glycoprotein</keyword>
<dbReference type="Gene3D" id="3.40.50.1240">
    <property type="entry name" value="Phosphoglycerate mutase-like"/>
    <property type="match status" value="1"/>
</dbReference>
<evidence type="ECO:0000313" key="6">
    <source>
        <dbReference type="EMBL" id="QBM88928.1"/>
    </source>
</evidence>
<dbReference type="SUPFAM" id="SSF53254">
    <property type="entry name" value="Phosphoglycerate mutase-like"/>
    <property type="match status" value="1"/>
</dbReference>
<evidence type="ECO:0000256" key="2">
    <source>
        <dbReference type="ARBA" id="ARBA00022801"/>
    </source>
</evidence>
<feature type="active site" description="Nucleophile" evidence="4">
    <location>
        <position position="73"/>
    </location>
</feature>
<dbReference type="GO" id="GO:0009277">
    <property type="term" value="C:fungal-type cell wall"/>
    <property type="evidence" value="ECO:0007669"/>
    <property type="project" value="TreeGrafter"/>
</dbReference>
<proteinExistence type="inferred from homology"/>
<comment type="similarity">
    <text evidence="1">Belongs to the histidine acid phosphatase family.</text>
</comment>
<dbReference type="CDD" id="cd07061">
    <property type="entry name" value="HP_HAP_like"/>
    <property type="match status" value="1"/>
</dbReference>
<dbReference type="EMBL" id="CP034458">
    <property type="protein sequence ID" value="QBM88928.1"/>
    <property type="molecule type" value="Genomic_DNA"/>
</dbReference>
<name>A0A4P6XS31_9ASCO</name>
<evidence type="ECO:0000256" key="1">
    <source>
        <dbReference type="ARBA" id="ARBA00005375"/>
    </source>
</evidence>
<dbReference type="PANTHER" id="PTHR20963">
    <property type="entry name" value="MULTIPLE INOSITOL POLYPHOSPHATE PHOSPHATASE-RELATED"/>
    <property type="match status" value="1"/>
</dbReference>
<dbReference type="AlphaFoldDB" id="A0A4P6XS31"/>
<dbReference type="PROSITE" id="PS00616">
    <property type="entry name" value="HIS_ACID_PHOSPHAT_1"/>
    <property type="match status" value="1"/>
</dbReference>
<evidence type="ECO:0000256" key="3">
    <source>
        <dbReference type="ARBA" id="ARBA00023180"/>
    </source>
</evidence>
<dbReference type="STRING" id="2163413.A0A4P6XS31"/>
<reference evidence="7" key="1">
    <citation type="submission" date="2019-03" db="EMBL/GenBank/DDBJ databases">
        <title>Snf2 controls pulcherriminic acid biosynthesis and connects pigmentation and antifungal activity of the yeast Metschnikowia pulcherrima.</title>
        <authorList>
            <person name="Gore-Lloyd D."/>
            <person name="Sumann I."/>
            <person name="Brachmann A.O."/>
            <person name="Schneeberger K."/>
            <person name="Ortiz-Merino R.A."/>
            <person name="Moreno-Beltran M."/>
            <person name="Schlaefli M."/>
            <person name="Kirner P."/>
            <person name="Santos Kron A."/>
            <person name="Wolfe K.H."/>
            <person name="Piel J."/>
            <person name="Ahrens C.H."/>
            <person name="Henk D."/>
            <person name="Freimoser F.M."/>
        </authorList>
    </citation>
    <scope>NUCLEOTIDE SEQUENCE [LARGE SCALE GENOMIC DNA]</scope>
    <source>
        <strain evidence="7">APC 1.2</strain>
    </source>
</reference>
<evidence type="ECO:0000256" key="5">
    <source>
        <dbReference type="PIRSR" id="PIRSR000894-2"/>
    </source>
</evidence>
<organism evidence="6 7">
    <name type="scientific">Metschnikowia aff. pulcherrima</name>
    <dbReference type="NCBI Taxonomy" id="2163413"/>
    <lineage>
        <taxon>Eukaryota</taxon>
        <taxon>Fungi</taxon>
        <taxon>Dikarya</taxon>
        <taxon>Ascomycota</taxon>
        <taxon>Saccharomycotina</taxon>
        <taxon>Pichiomycetes</taxon>
        <taxon>Metschnikowiaceae</taxon>
        <taxon>Metschnikowia</taxon>
    </lineage>
</organism>
<dbReference type="InterPro" id="IPR016274">
    <property type="entry name" value="Histidine_acid_Pase_euk"/>
</dbReference>
<gene>
    <name evidence="6" type="primary">MPUL0C09090</name>
    <name evidence="6" type="ORF">METSCH_C09090</name>
</gene>
<dbReference type="Proteomes" id="UP000292447">
    <property type="component" value="Chromosome III"/>
</dbReference>